<keyword evidence="3 4" id="KW-0326">Glycosidase</keyword>
<dbReference type="Gene3D" id="2.60.120.260">
    <property type="entry name" value="Galactose-binding domain-like"/>
    <property type="match status" value="1"/>
</dbReference>
<dbReference type="Pfam" id="PF02156">
    <property type="entry name" value="Glyco_hydro_26"/>
    <property type="match status" value="1"/>
</dbReference>
<dbReference type="Gene3D" id="3.20.20.80">
    <property type="entry name" value="Glycosidases"/>
    <property type="match status" value="1"/>
</dbReference>
<dbReference type="OrthoDB" id="9802773at2"/>
<dbReference type="GO" id="GO:0016985">
    <property type="term" value="F:mannan endo-1,4-beta-mannosidase activity"/>
    <property type="evidence" value="ECO:0007669"/>
    <property type="project" value="UniProtKB-EC"/>
</dbReference>
<dbReference type="Pfam" id="PF16990">
    <property type="entry name" value="CBM_35"/>
    <property type="match status" value="1"/>
</dbReference>
<gene>
    <name evidence="6" type="primary">manA</name>
    <name evidence="6" type="ORF">Pla144_00400</name>
</gene>
<reference evidence="6 7" key="1">
    <citation type="submission" date="2019-02" db="EMBL/GenBank/DDBJ databases">
        <title>Deep-cultivation of Planctomycetes and their phenomic and genomic characterization uncovers novel biology.</title>
        <authorList>
            <person name="Wiegand S."/>
            <person name="Jogler M."/>
            <person name="Boedeker C."/>
            <person name="Pinto D."/>
            <person name="Vollmers J."/>
            <person name="Rivas-Marin E."/>
            <person name="Kohn T."/>
            <person name="Peeters S.H."/>
            <person name="Heuer A."/>
            <person name="Rast P."/>
            <person name="Oberbeckmann S."/>
            <person name="Bunk B."/>
            <person name="Jeske O."/>
            <person name="Meyerdierks A."/>
            <person name="Storesund J.E."/>
            <person name="Kallscheuer N."/>
            <person name="Luecker S."/>
            <person name="Lage O.M."/>
            <person name="Pohl T."/>
            <person name="Merkel B.J."/>
            <person name="Hornburger P."/>
            <person name="Mueller R.-W."/>
            <person name="Bruemmer F."/>
            <person name="Labrenz M."/>
            <person name="Spormann A.M."/>
            <person name="Op Den Camp H."/>
            <person name="Overmann J."/>
            <person name="Amann R."/>
            <person name="Jetten M.S.M."/>
            <person name="Mascher T."/>
            <person name="Medema M.H."/>
            <person name="Devos D.P."/>
            <person name="Kaster A.-K."/>
            <person name="Ovreas L."/>
            <person name="Rohde M."/>
            <person name="Galperin M.Y."/>
            <person name="Jogler C."/>
        </authorList>
    </citation>
    <scope>NUCLEOTIDE SEQUENCE [LARGE SCALE GENOMIC DNA]</scope>
    <source>
        <strain evidence="6 7">Pla144</strain>
    </source>
</reference>
<dbReference type="InterPro" id="IPR018247">
    <property type="entry name" value="EF_Hand_1_Ca_BS"/>
</dbReference>
<dbReference type="InterPro" id="IPR017853">
    <property type="entry name" value="GH"/>
</dbReference>
<feature type="domain" description="GH26" evidence="5">
    <location>
        <begin position="216"/>
        <end position="516"/>
    </location>
</feature>
<evidence type="ECO:0000313" key="6">
    <source>
        <dbReference type="EMBL" id="TWU29264.1"/>
    </source>
</evidence>
<dbReference type="SUPFAM" id="SSF51445">
    <property type="entry name" value="(Trans)glycosidases"/>
    <property type="match status" value="1"/>
</dbReference>
<dbReference type="EC" id="3.2.1.78" evidence="6"/>
<dbReference type="InterPro" id="IPR022790">
    <property type="entry name" value="GH26_dom"/>
</dbReference>
<evidence type="ECO:0000256" key="3">
    <source>
        <dbReference type="ARBA" id="ARBA00023295"/>
    </source>
</evidence>
<evidence type="ECO:0000313" key="7">
    <source>
        <dbReference type="Proteomes" id="UP000318437"/>
    </source>
</evidence>
<evidence type="ECO:0000256" key="2">
    <source>
        <dbReference type="ARBA" id="ARBA00022801"/>
    </source>
</evidence>
<sequence length="600" mass="66846">MLGKHRYDIMSGKTFPCLQGAHFIASVSTSRRISACMMSQVRRVRLPRVRNRKVKLPLLAASIVGLFVSEVSAQTYRYEAENGILSGNGTSIQSNGGASGSQYVRFNSGDSNNRVTVEPLDLPDGQYEMWVGYRSPFGEKGYYFDVGGVSGSGMFDASSTFGDDLAGLFSVSGGLSAASISQYWGYHDVDYLEFRTYEPTEVLPVSATLVNANSDSRTRMLMQFLTDIYGNKTMSGLQHDVNSGTNTFPPNSYVSKSWGLLPAVRGSDFINYSPSRTIHGQLNHNETEDTIAWAQQTGGVVSMTWHWNAPDDLIDQPGMEWWRGFYTNSTTFDLNGALNNPGGADYNKIISDIDTIAVELQKFETAGIPVIWRPLHEAEGGWFWWGAHGSDNFKELWNIMYDRLTNHHGLDNLIWEFTDLGDSDWYPGDDRVDMVGLDIYTDPSDNMSGPWLDALDRYNGNKLIALSESGTLPDADEMERWGIAWNYFSTWNGFDSNFTAQQLQNTLGDENVLTVDELPWFPWASAVPSDGDYDNDGDIDGNDFLWWQRWDGSDTGLANIKANFALNMSDAGLATVPEPSPWMLMLSAALVFSCRGRRES</sequence>
<dbReference type="AlphaFoldDB" id="A0A5C6D0A9"/>
<feature type="active site" description="Proton donor" evidence="4">
    <location>
        <position position="377"/>
    </location>
</feature>
<keyword evidence="2 4" id="KW-0378">Hydrolase</keyword>
<dbReference type="EMBL" id="SJPS01000001">
    <property type="protein sequence ID" value="TWU29264.1"/>
    <property type="molecule type" value="Genomic_DNA"/>
</dbReference>
<name>A0A5C6D0A9_9BACT</name>
<proteinExistence type="inferred from homology"/>
<keyword evidence="7" id="KW-1185">Reference proteome</keyword>
<dbReference type="GO" id="GO:0006080">
    <property type="term" value="P:substituted mannan metabolic process"/>
    <property type="evidence" value="ECO:0007669"/>
    <property type="project" value="InterPro"/>
</dbReference>
<comment type="caution">
    <text evidence="6">The sequence shown here is derived from an EMBL/GenBank/DDBJ whole genome shotgun (WGS) entry which is preliminary data.</text>
</comment>
<organism evidence="6 7">
    <name type="scientific">Bythopirellula polymerisocia</name>
    <dbReference type="NCBI Taxonomy" id="2528003"/>
    <lineage>
        <taxon>Bacteria</taxon>
        <taxon>Pseudomonadati</taxon>
        <taxon>Planctomycetota</taxon>
        <taxon>Planctomycetia</taxon>
        <taxon>Pirellulales</taxon>
        <taxon>Lacipirellulaceae</taxon>
        <taxon>Bythopirellula</taxon>
    </lineage>
</organism>
<comment type="similarity">
    <text evidence="1 4">Belongs to the glycosyl hydrolase 26 family.</text>
</comment>
<accession>A0A5C6D0A9</accession>
<evidence type="ECO:0000256" key="4">
    <source>
        <dbReference type="PROSITE-ProRule" id="PRU01100"/>
    </source>
</evidence>
<evidence type="ECO:0000256" key="1">
    <source>
        <dbReference type="ARBA" id="ARBA00007754"/>
    </source>
</evidence>
<evidence type="ECO:0000259" key="5">
    <source>
        <dbReference type="PROSITE" id="PS51764"/>
    </source>
</evidence>
<feature type="active site" description="Nucleophile" evidence="4">
    <location>
        <position position="468"/>
    </location>
</feature>
<protein>
    <submittedName>
        <fullName evidence="6">Mannan endo-1,4-beta-mannosidase</fullName>
        <ecNumber evidence="6">3.2.1.78</ecNumber>
    </submittedName>
</protein>
<dbReference type="PANTHER" id="PTHR40079:SF4">
    <property type="entry name" value="GH26 DOMAIN-CONTAINING PROTEIN-RELATED"/>
    <property type="match status" value="1"/>
</dbReference>
<dbReference type="PROSITE" id="PS00018">
    <property type="entry name" value="EF_HAND_1"/>
    <property type="match status" value="1"/>
</dbReference>
<dbReference type="PANTHER" id="PTHR40079">
    <property type="entry name" value="MANNAN ENDO-1,4-BETA-MANNOSIDASE E-RELATED"/>
    <property type="match status" value="1"/>
</dbReference>
<dbReference type="Proteomes" id="UP000318437">
    <property type="component" value="Unassembled WGS sequence"/>
</dbReference>
<dbReference type="InterPro" id="IPR000805">
    <property type="entry name" value="Glyco_hydro_26"/>
</dbReference>
<dbReference type="PROSITE" id="PS51764">
    <property type="entry name" value="GH26"/>
    <property type="match status" value="1"/>
</dbReference>
<dbReference type="GO" id="GO:0030246">
    <property type="term" value="F:carbohydrate binding"/>
    <property type="evidence" value="ECO:0007669"/>
    <property type="project" value="InterPro"/>
</dbReference>
<dbReference type="PRINTS" id="PR00739">
    <property type="entry name" value="GLHYDRLASE26"/>
</dbReference>
<dbReference type="InterPro" id="IPR005084">
    <property type="entry name" value="CBM6"/>
</dbReference>